<evidence type="ECO:0000313" key="3">
    <source>
        <dbReference type="Proteomes" id="UP000823674"/>
    </source>
</evidence>
<reference evidence="2 3" key="1">
    <citation type="submission" date="2021-03" db="EMBL/GenBank/DDBJ databases">
        <authorList>
            <person name="King G.J."/>
            <person name="Bancroft I."/>
            <person name="Baten A."/>
            <person name="Bloomfield J."/>
            <person name="Borpatragohain P."/>
            <person name="He Z."/>
            <person name="Irish N."/>
            <person name="Irwin J."/>
            <person name="Liu K."/>
            <person name="Mauleon R.P."/>
            <person name="Moore J."/>
            <person name="Morris R."/>
            <person name="Ostergaard L."/>
            <person name="Wang B."/>
            <person name="Wells R."/>
        </authorList>
    </citation>
    <scope>NUCLEOTIDE SEQUENCE [LARGE SCALE GENOMIC DNA]</scope>
    <source>
        <strain evidence="2">R-o-18</strain>
        <tissue evidence="2">Leaf</tissue>
    </source>
</reference>
<feature type="compositionally biased region" description="Basic and acidic residues" evidence="1">
    <location>
        <begin position="306"/>
        <end position="320"/>
    </location>
</feature>
<proteinExistence type="predicted"/>
<evidence type="ECO:0000256" key="1">
    <source>
        <dbReference type="SAM" id="MobiDB-lite"/>
    </source>
</evidence>
<feature type="region of interest" description="Disordered" evidence="1">
    <location>
        <begin position="508"/>
        <end position="528"/>
    </location>
</feature>
<feature type="compositionally biased region" description="Polar residues" evidence="1">
    <location>
        <begin position="416"/>
        <end position="430"/>
    </location>
</feature>
<gene>
    <name evidence="2" type="primary">A08g504480.1_BraROA</name>
    <name evidence="2" type="ORF">IGI04_030184</name>
</gene>
<feature type="region of interest" description="Disordered" evidence="1">
    <location>
        <begin position="294"/>
        <end position="347"/>
    </location>
</feature>
<sequence>MSSNISCMQQLCIYRYYNLQHLNSGPASNIISNQVTFIIYSLNGGKHELSLLRSSGDSIEGYTRMHGLVSYRRFGRARSLRSDRALARAWSLRSDQAGRTLGRCVATERGAFSRCVTTFFELSSDVSFFLRKVFRKKESISKKYLSEKFSFSSSDVLNVNFVVTVFDPNNIQTCHIYLRHLHLRSVASIGKEQMDEVRAKLDVVDELFKKQVCSAEREVADTPLGTQVRKLETQVIQTGETIKRQEAFAREPGADKGKHHVNAIIDDDFWQVVRNKKLEEGDFEIQSSMSLGGSQWCRPMSMNSHRSTDHDEDRWTDYSSHRSKSSVKSTEYNASESDVDRHNTPPIDIQAPLTYRVRLPSIDNDYINALRPPPKPLANPPERKPNPLNQNQFKKNKNLKGEEYESEYETEYSESIDTPTFPSIDSNESTVTDDRNNTWADSGYHESFVVDIVITSPNEEHTEEYDEDYWKERAIEMSLQDERLSFQDERLETYKFTNTFPTSFDAVHSTSVDTHPRPAKQPLTSIDTHKGTSSIFAPQLKFRSRRIFSLQLEKSMKSNHLKNTSSTEITLRSIDATVSTSIDTTLNPNLSISKLNDYANIDYGFLTPDEFGIFRDPDGNARAMDGRILQVSREDIADILQVANRPDNLFSQQRGTPDVIQTDPNNHA</sequence>
<accession>A0ABQ7LPY9</accession>
<keyword evidence="3" id="KW-1185">Reference proteome</keyword>
<protein>
    <submittedName>
        <fullName evidence="2">Uncharacterized protein</fullName>
    </submittedName>
</protein>
<name>A0ABQ7LPY9_BRACM</name>
<comment type="caution">
    <text evidence="2">The sequence shown here is derived from an EMBL/GenBank/DDBJ whole genome shotgun (WGS) entry which is preliminary data.</text>
</comment>
<organism evidence="2 3">
    <name type="scientific">Brassica rapa subsp. trilocularis</name>
    <dbReference type="NCBI Taxonomy" id="1813537"/>
    <lineage>
        <taxon>Eukaryota</taxon>
        <taxon>Viridiplantae</taxon>
        <taxon>Streptophyta</taxon>
        <taxon>Embryophyta</taxon>
        <taxon>Tracheophyta</taxon>
        <taxon>Spermatophyta</taxon>
        <taxon>Magnoliopsida</taxon>
        <taxon>eudicotyledons</taxon>
        <taxon>Gunneridae</taxon>
        <taxon>Pentapetalae</taxon>
        <taxon>rosids</taxon>
        <taxon>malvids</taxon>
        <taxon>Brassicales</taxon>
        <taxon>Brassicaceae</taxon>
        <taxon>Brassiceae</taxon>
        <taxon>Brassica</taxon>
    </lineage>
</organism>
<dbReference type="EMBL" id="JADBGQ010000007">
    <property type="protein sequence ID" value="KAG5388643.1"/>
    <property type="molecule type" value="Genomic_DNA"/>
</dbReference>
<dbReference type="Proteomes" id="UP000823674">
    <property type="component" value="Chromosome A08"/>
</dbReference>
<feature type="compositionally biased region" description="Acidic residues" evidence="1">
    <location>
        <begin position="404"/>
        <end position="414"/>
    </location>
</feature>
<evidence type="ECO:0000313" key="2">
    <source>
        <dbReference type="EMBL" id="KAG5388643.1"/>
    </source>
</evidence>
<feature type="region of interest" description="Disordered" evidence="1">
    <location>
        <begin position="366"/>
        <end position="440"/>
    </location>
</feature>